<evidence type="ECO:0000313" key="1">
    <source>
        <dbReference type="EMBL" id="ROT87057.1"/>
    </source>
</evidence>
<protein>
    <submittedName>
        <fullName evidence="1">Uncharacterized protein</fullName>
    </submittedName>
</protein>
<proteinExistence type="predicted"/>
<evidence type="ECO:0000313" key="2">
    <source>
        <dbReference type="Proteomes" id="UP000285266"/>
    </source>
</evidence>
<reference evidence="1 2" key="1">
    <citation type="submission" date="2018-07" db="EMBL/GenBank/DDBJ databases">
        <title>The role of parmesan cheese in vectoring bovine microbiota.</title>
        <authorList>
            <person name="Lugli G.A."/>
            <person name="Milani C."/>
        </authorList>
    </citation>
    <scope>NUCLEOTIDE SEQUENCE [LARGE SCALE GENOMIC DNA]</scope>
    <source>
        <strain evidence="1 2">BMONG18</strain>
    </source>
</reference>
<dbReference type="Proteomes" id="UP000285266">
    <property type="component" value="Unassembled WGS sequence"/>
</dbReference>
<gene>
    <name evidence="1" type="ORF">BMONG18_0667</name>
</gene>
<organism evidence="1 2">
    <name type="scientific">Bifidobacterium mongoliense</name>
    <dbReference type="NCBI Taxonomy" id="518643"/>
    <lineage>
        <taxon>Bacteria</taxon>
        <taxon>Bacillati</taxon>
        <taxon>Actinomycetota</taxon>
        <taxon>Actinomycetes</taxon>
        <taxon>Bifidobacteriales</taxon>
        <taxon>Bifidobacteriaceae</taxon>
        <taxon>Bifidobacterium</taxon>
    </lineage>
</organism>
<name>A0A423UEC8_9BIFI</name>
<sequence length="54" mass="6001">MLLSAYGEGADVIKASRLFRSFEERLPPGLGVDAGARRGAEPGRNERVRLFVRR</sequence>
<dbReference type="AlphaFoldDB" id="A0A423UEC8"/>
<comment type="caution">
    <text evidence="1">The sequence shown here is derived from an EMBL/GenBank/DDBJ whole genome shotgun (WGS) entry which is preliminary data.</text>
</comment>
<dbReference type="EMBL" id="QRAJ01000003">
    <property type="protein sequence ID" value="ROT87057.1"/>
    <property type="molecule type" value="Genomic_DNA"/>
</dbReference>
<accession>A0A423UEC8</accession>